<dbReference type="Proteomes" id="UP000054053">
    <property type="component" value="Unassembled WGS sequence"/>
</dbReference>
<protein>
    <submittedName>
        <fullName evidence="1">Uncharacterized protein</fullName>
    </submittedName>
</protein>
<name>A0A1B5L040_USTVR</name>
<accession>A0A1B5L040</accession>
<dbReference type="EMBL" id="BBTG02000053">
    <property type="protein sequence ID" value="GAO16747.1"/>
    <property type="molecule type" value="Genomic_DNA"/>
</dbReference>
<organism evidence="1 2">
    <name type="scientific">Ustilaginoidea virens</name>
    <name type="common">Rice false smut fungus</name>
    <name type="synonym">Villosiclava virens</name>
    <dbReference type="NCBI Taxonomy" id="1159556"/>
    <lineage>
        <taxon>Eukaryota</taxon>
        <taxon>Fungi</taxon>
        <taxon>Dikarya</taxon>
        <taxon>Ascomycota</taxon>
        <taxon>Pezizomycotina</taxon>
        <taxon>Sordariomycetes</taxon>
        <taxon>Hypocreomycetidae</taxon>
        <taxon>Hypocreales</taxon>
        <taxon>Clavicipitaceae</taxon>
        <taxon>Ustilaginoidea</taxon>
    </lineage>
</organism>
<proteinExistence type="predicted"/>
<gene>
    <name evidence="1" type="ORF">UVI_02058040</name>
</gene>
<evidence type="ECO:0000313" key="2">
    <source>
        <dbReference type="Proteomes" id="UP000054053"/>
    </source>
</evidence>
<reference evidence="2" key="1">
    <citation type="journal article" date="2016" name="Genome Announc.">
        <title>Genome sequence of Ustilaginoidea virens IPU010, a rice pathogenic fungus causing false smut.</title>
        <authorList>
            <person name="Kumagai T."/>
            <person name="Ishii T."/>
            <person name="Terai G."/>
            <person name="Umemura M."/>
            <person name="Machida M."/>
            <person name="Asai K."/>
        </authorList>
    </citation>
    <scope>NUCLEOTIDE SEQUENCE [LARGE SCALE GENOMIC DNA]</scope>
    <source>
        <strain evidence="2">IPU010</strain>
    </source>
</reference>
<evidence type="ECO:0000313" key="1">
    <source>
        <dbReference type="EMBL" id="GAO16747.1"/>
    </source>
</evidence>
<comment type="caution">
    <text evidence="1">The sequence shown here is derived from an EMBL/GenBank/DDBJ whole genome shotgun (WGS) entry which is preliminary data.</text>
</comment>
<sequence>MPLPRKLWFDAEKHFWQSKTSRRGRGQCDRTDSLAVLSRHKVPKAPRVRVVGIVNPLG</sequence>
<dbReference type="AlphaFoldDB" id="A0A1B5L040"/>